<dbReference type="InterPro" id="IPR000009">
    <property type="entry name" value="PP2A_PR55"/>
</dbReference>
<evidence type="ECO:0000256" key="3">
    <source>
        <dbReference type="ARBA" id="ARBA00022737"/>
    </source>
</evidence>
<comment type="similarity">
    <text evidence="1 4">Belongs to the phosphatase 2A regulatory subunit B family.</text>
</comment>
<dbReference type="OrthoDB" id="6274823at2759"/>
<evidence type="ECO:0000256" key="1">
    <source>
        <dbReference type="ARBA" id="ARBA00008259"/>
    </source>
</evidence>
<dbReference type="GO" id="GO:0019888">
    <property type="term" value="F:protein phosphatase regulator activity"/>
    <property type="evidence" value="ECO:0007669"/>
    <property type="project" value="InterPro"/>
</dbReference>
<dbReference type="AlphaFoldDB" id="A0A0M3JU05"/>
<dbReference type="Pfam" id="PF00400">
    <property type="entry name" value="WD40"/>
    <property type="match status" value="2"/>
</dbReference>
<dbReference type="GO" id="GO:0000159">
    <property type="term" value="C:protein phosphatase type 2A complex"/>
    <property type="evidence" value="ECO:0007669"/>
    <property type="project" value="UniProtKB-UniRule"/>
</dbReference>
<sequence length="505" mass="57290">MDVDDHQACTSMDVSDNLQLSDQIEWRFSQVKGNIDPDEGITSDADIISCVEFSHDGEFLATGDKGGRVVIFQRDQSVSNAGLLFLICLDDNSDHCVSCHISSGKFVNGQRSTDYNVYSTFQSHEPEFDYLKSLEIEEKINQIKWLKRKNAANFILSTNDKTIKLWKISERERKVADGGWNLARNPDGSIGGFNGHLKLPQLVPMELIVEASPRRVYGNAHTYHVNSISVNSDQEMFLSADDLRINLWHLEITNESFNIVDIKPANMEELTEVITAAEFHPTQCHWFVYSSSKGSIRLCDMRDRALCDTHAKLFEESEDPQSRSFFSEIIASVSDVKFSHNGRYLLTRDYLTAKVWDVNMESGPVETYPVHEYLKSKLCTLYENDSIFDKFEVGWSGDDAQILTGSYNNFFRTFQRGCLETAKTYEAHIEKPGTALRARRVIAQGSTRGSKKRAHTGGIPDSNAEEEINADVLDFTKKILHTAWHPHQNIIALAATNRLYIFQDK</sequence>
<dbReference type="PRINTS" id="PR00600">
    <property type="entry name" value="PP2APR55"/>
</dbReference>
<dbReference type="PANTHER" id="PTHR11871">
    <property type="entry name" value="PROTEIN PHOSPHATASE PP2A REGULATORY SUBUNIT B"/>
    <property type="match status" value="1"/>
</dbReference>
<dbReference type="PROSITE" id="PS01024">
    <property type="entry name" value="PR55_1"/>
    <property type="match status" value="1"/>
</dbReference>
<dbReference type="Proteomes" id="UP000267096">
    <property type="component" value="Unassembled WGS sequence"/>
</dbReference>
<keyword evidence="3 4" id="KW-0677">Repeat</keyword>
<dbReference type="WBParaSite" id="ASIM_0001154501-mRNA-1">
    <property type="protein sequence ID" value="ASIM_0001154501-mRNA-1"/>
    <property type="gene ID" value="ASIM_0001154501"/>
</dbReference>
<evidence type="ECO:0000313" key="7">
    <source>
        <dbReference type="Proteomes" id="UP000267096"/>
    </source>
</evidence>
<dbReference type="InterPro" id="IPR015943">
    <property type="entry name" value="WD40/YVTN_repeat-like_dom_sf"/>
</dbReference>
<accession>A0A0M3JU05</accession>
<name>A0A0M3JU05_ANISI</name>
<dbReference type="FunFam" id="2.130.10.10:FF:001147">
    <property type="entry name" value="Serine/threonine-protein phosphatase 2A 55 kDa regulatory subunit B"/>
    <property type="match status" value="1"/>
</dbReference>
<evidence type="ECO:0000313" key="8">
    <source>
        <dbReference type="WBParaSite" id="ASIM_0001154501-mRNA-1"/>
    </source>
</evidence>
<dbReference type="InterPro" id="IPR001680">
    <property type="entry name" value="WD40_rpt"/>
</dbReference>
<keyword evidence="2 4" id="KW-0853">WD repeat</keyword>
<dbReference type="SMART" id="SM00320">
    <property type="entry name" value="WD40"/>
    <property type="match status" value="6"/>
</dbReference>
<gene>
    <name evidence="6" type="ORF">ASIM_LOCUS11103</name>
</gene>
<evidence type="ECO:0000256" key="4">
    <source>
        <dbReference type="RuleBase" id="RU331113"/>
    </source>
</evidence>
<proteinExistence type="inferred from homology"/>
<feature type="region of interest" description="Disordered" evidence="5">
    <location>
        <begin position="444"/>
        <end position="463"/>
    </location>
</feature>
<evidence type="ECO:0000256" key="5">
    <source>
        <dbReference type="SAM" id="MobiDB-lite"/>
    </source>
</evidence>
<keyword evidence="7" id="KW-1185">Reference proteome</keyword>
<reference evidence="6 7" key="2">
    <citation type="submission" date="2018-11" db="EMBL/GenBank/DDBJ databases">
        <authorList>
            <consortium name="Pathogen Informatics"/>
        </authorList>
    </citation>
    <scope>NUCLEOTIDE SEQUENCE [LARGE SCALE GENOMIC DNA]</scope>
</reference>
<reference evidence="8" key="1">
    <citation type="submission" date="2017-02" db="UniProtKB">
        <authorList>
            <consortium name="WormBaseParasite"/>
        </authorList>
    </citation>
    <scope>IDENTIFICATION</scope>
</reference>
<dbReference type="InterPro" id="IPR036322">
    <property type="entry name" value="WD40_repeat_dom_sf"/>
</dbReference>
<dbReference type="EMBL" id="UYRR01031041">
    <property type="protein sequence ID" value="VDK44358.1"/>
    <property type="molecule type" value="Genomic_DNA"/>
</dbReference>
<evidence type="ECO:0000313" key="6">
    <source>
        <dbReference type="EMBL" id="VDK44358.1"/>
    </source>
</evidence>
<evidence type="ECO:0000256" key="2">
    <source>
        <dbReference type="ARBA" id="ARBA00022574"/>
    </source>
</evidence>
<dbReference type="Gene3D" id="2.130.10.10">
    <property type="entry name" value="YVTN repeat-like/Quinoprotein amine dehydrogenase"/>
    <property type="match status" value="2"/>
</dbReference>
<dbReference type="PIRSF" id="PIRSF037309">
    <property type="entry name" value="PP2A_PR55"/>
    <property type="match status" value="1"/>
</dbReference>
<organism evidence="8">
    <name type="scientific">Anisakis simplex</name>
    <name type="common">Herring worm</name>
    <dbReference type="NCBI Taxonomy" id="6269"/>
    <lineage>
        <taxon>Eukaryota</taxon>
        <taxon>Metazoa</taxon>
        <taxon>Ecdysozoa</taxon>
        <taxon>Nematoda</taxon>
        <taxon>Chromadorea</taxon>
        <taxon>Rhabditida</taxon>
        <taxon>Spirurina</taxon>
        <taxon>Ascaridomorpha</taxon>
        <taxon>Ascaridoidea</taxon>
        <taxon>Anisakidae</taxon>
        <taxon>Anisakis</taxon>
        <taxon>Anisakis simplex complex</taxon>
    </lineage>
</organism>
<protein>
    <recommendedName>
        <fullName evidence="4">Serine/threonine-protein phosphatase 2A 55 kDa regulatory subunit B</fullName>
    </recommendedName>
</protein>
<dbReference type="InterPro" id="IPR018067">
    <property type="entry name" value="PP2A_PR55_CS"/>
</dbReference>
<dbReference type="SUPFAM" id="SSF50978">
    <property type="entry name" value="WD40 repeat-like"/>
    <property type="match status" value="1"/>
</dbReference>